<feature type="transmembrane region" description="Helical" evidence="1">
    <location>
        <begin position="258"/>
        <end position="277"/>
    </location>
</feature>
<dbReference type="PANTHER" id="PTHR16214">
    <property type="entry name" value="TRANSMEMBRANE PROTEIN 260"/>
    <property type="match status" value="1"/>
</dbReference>
<feature type="transmembrane region" description="Helical" evidence="1">
    <location>
        <begin position="289"/>
        <end position="307"/>
    </location>
</feature>
<dbReference type="PANTHER" id="PTHR16214:SF3">
    <property type="entry name" value="TRANSMEMBRANE PROTEIN 260"/>
    <property type="match status" value="1"/>
</dbReference>
<accession>A0ABW6DKB7</accession>
<evidence type="ECO:0000313" key="3">
    <source>
        <dbReference type="Proteomes" id="UP001598019"/>
    </source>
</evidence>
<name>A0ABW6DKB7_9BACT</name>
<evidence type="ECO:0000256" key="1">
    <source>
        <dbReference type="SAM" id="Phobius"/>
    </source>
</evidence>
<dbReference type="InterPro" id="IPR021280">
    <property type="entry name" value="TMEM260-like"/>
</dbReference>
<keyword evidence="1" id="KW-1133">Transmembrane helix</keyword>
<dbReference type="Pfam" id="PF11028">
    <property type="entry name" value="TMEM260-like"/>
    <property type="match status" value="1"/>
</dbReference>
<reference evidence="2 3" key="1">
    <citation type="submission" date="2024-03" db="EMBL/GenBank/DDBJ databases">
        <title>Aquirufa genome sequencing.</title>
        <authorList>
            <person name="Pitt A."/>
            <person name="Hahn M.W."/>
        </authorList>
    </citation>
    <scope>NUCLEOTIDE SEQUENCE [LARGE SCALE GENOMIC DNA]</scope>
    <source>
        <strain evidence="2 3">HETE-83D</strain>
    </source>
</reference>
<dbReference type="EMBL" id="JBBKXX010000001">
    <property type="protein sequence ID" value="MFD3407961.1"/>
    <property type="molecule type" value="Genomic_DNA"/>
</dbReference>
<dbReference type="RefSeq" id="WP_377980361.1">
    <property type="nucleotide sequence ID" value="NZ_JBBKXX010000001.1"/>
</dbReference>
<keyword evidence="3" id="KW-1185">Reference proteome</keyword>
<feature type="transmembrane region" description="Helical" evidence="1">
    <location>
        <begin position="119"/>
        <end position="140"/>
    </location>
</feature>
<feature type="transmembrane region" description="Helical" evidence="1">
    <location>
        <begin position="7"/>
        <end position="25"/>
    </location>
</feature>
<feature type="transmembrane region" description="Helical" evidence="1">
    <location>
        <begin position="533"/>
        <end position="554"/>
    </location>
</feature>
<feature type="transmembrane region" description="Helical" evidence="1">
    <location>
        <begin position="77"/>
        <end position="99"/>
    </location>
</feature>
<feature type="transmembrane region" description="Helical" evidence="1">
    <location>
        <begin position="480"/>
        <end position="496"/>
    </location>
</feature>
<protein>
    <submittedName>
        <fullName evidence="2">DUF2723 domain-containing protein</fullName>
    </submittedName>
</protein>
<evidence type="ECO:0000313" key="2">
    <source>
        <dbReference type="EMBL" id="MFD3407961.1"/>
    </source>
</evidence>
<feature type="transmembrane region" description="Helical" evidence="1">
    <location>
        <begin position="147"/>
        <end position="165"/>
    </location>
</feature>
<gene>
    <name evidence="2" type="ORF">SKC37_04790</name>
</gene>
<proteinExistence type="predicted"/>
<dbReference type="InterPro" id="IPR052724">
    <property type="entry name" value="GT117_domain-containing"/>
</dbReference>
<feature type="transmembrane region" description="Helical" evidence="1">
    <location>
        <begin position="220"/>
        <end position="238"/>
    </location>
</feature>
<keyword evidence="1" id="KW-0812">Transmembrane</keyword>
<feature type="transmembrane region" description="Helical" evidence="1">
    <location>
        <begin position="177"/>
        <end position="208"/>
    </location>
</feature>
<keyword evidence="1" id="KW-0472">Membrane</keyword>
<comment type="caution">
    <text evidence="2">The sequence shown here is derived from an EMBL/GenBank/DDBJ whole genome shotgun (WGS) entry which is preliminary data.</text>
</comment>
<feature type="transmembrane region" description="Helical" evidence="1">
    <location>
        <begin position="503"/>
        <end position="521"/>
    </location>
</feature>
<dbReference type="Proteomes" id="UP001598019">
    <property type="component" value="Unassembled WGS sequence"/>
</dbReference>
<organism evidence="2 3">
    <name type="scientific">Aquirufa esocilacus</name>
    <dbReference type="NCBI Taxonomy" id="3096513"/>
    <lineage>
        <taxon>Bacteria</taxon>
        <taxon>Pseudomonadati</taxon>
        <taxon>Bacteroidota</taxon>
        <taxon>Cytophagia</taxon>
        <taxon>Cytophagales</taxon>
        <taxon>Flectobacillaceae</taxon>
        <taxon>Aquirufa</taxon>
    </lineage>
</organism>
<sequence length="993" mass="113330">MWSFKKINNWTGWGVFFIALVTYTLTVEPTASFWDCGEFIACAYKLQVPHPPGAPLFLLLGRMFSLLALGDVTKVAYWVNMMSVLSSALTILFLHWTIVMIGRKVINKSFEDLNANERFGLLASGVVGSLIYTFSDTFWFSAVEAEVYAMSSFFTAIVVWAAFKWELVEDRAESNRWILFIAYLVGLSIGVHLLNLVTLPALGLLYYFKRYDKPTLTGGVISIFVALFILGIINAGIIPGLPSVAFQFELFFVNTLGFAYGAGAIVFLILLIAAVVFGIRFSYAKGKEVLNVALFSFVFLLIGYSTYTVALVRSGYNTPINENDPSNILNFLKYLKREQYGERSLIYGPVYTAEVTGYKEGAETPVYKMKDGKYVEYTKKPVYEYDKTQMMLLPRVYSNQANHVKLYQEMLDIPAGEKPSFGKNLEFLFTHQLGHMYMRYLLWNFVGRESDLQDAWAINSFENSSKLPDILRNNKARNNYFFLPIIFVLLGFFYLLRKNDKDLLVTILMFVLTGVALTVYLNSPPTEPRERDYIFVGSFYFMSIWAGFAVMQILEVVQKILKADKAKWALVSILGLTAPAILAQQNWDDHDRSDRYHQIDFAKNLLNSCAPNAILFTGGDNDTFPLWYVQEVEGFRTDVRVCNLSLLGTDWYIDQMKRKTYESQPLPIKLTKDQLMEGINDQILYNPKEGLNAMSLPDYLDLLHKDSPSIQEQTQLGETINTLPTDSVVIPVDIAAVARTSWFPKQFIPYMSPVLGWKLPSHNIFKAELIQLEIISNNATSGWKRPIYFASTLPNDQYLGLKESMQLEGYAYRLMPFKIPGATDGYVNTDIMSNNLMKKMYWRGLNDDKIYYHGDFYLGIPSVTARLSVYRLADQLVREGKYAKAKKVLDYLDKKMPDKVIPYDQFSASMVELYIAVGDSKSALKMASKIVNRDDQLLDYYLDGRYNSHERDVQIAIYEMNLVVSALKASKVNPAKYQELDAKFNKQLERLQQ</sequence>